<feature type="domain" description="AB hydrolase-1" evidence="3">
    <location>
        <begin position="123"/>
        <end position="374"/>
    </location>
</feature>
<reference evidence="5" key="2">
    <citation type="journal article" date="2016" name="Sci. Rep.">
        <title>Dictyocaulus viviparus genome, variome and transcriptome elucidate lungworm biology and support future intervention.</title>
        <authorList>
            <person name="McNulty S.N."/>
            <person name="Strube C."/>
            <person name="Rosa B.A."/>
            <person name="Martin J.C."/>
            <person name="Tyagi R."/>
            <person name="Choi Y.J."/>
            <person name="Wang Q."/>
            <person name="Hallsworth Pepin K."/>
            <person name="Zhang X."/>
            <person name="Ozersky P."/>
            <person name="Wilson R.K."/>
            <person name="Sternberg P.W."/>
            <person name="Gasser R.B."/>
            <person name="Mitreva M."/>
        </authorList>
    </citation>
    <scope>NUCLEOTIDE SEQUENCE [LARGE SCALE GENOMIC DNA]</scope>
    <source>
        <strain evidence="5">HannoverDv2000</strain>
    </source>
</reference>
<dbReference type="PANTHER" id="PTHR42886">
    <property type="entry name" value="RE40534P-RELATED"/>
    <property type="match status" value="1"/>
</dbReference>
<organism evidence="4 5">
    <name type="scientific">Dictyocaulus viviparus</name>
    <name type="common">Bovine lungworm</name>
    <dbReference type="NCBI Taxonomy" id="29172"/>
    <lineage>
        <taxon>Eukaryota</taxon>
        <taxon>Metazoa</taxon>
        <taxon>Ecdysozoa</taxon>
        <taxon>Nematoda</taxon>
        <taxon>Chromadorea</taxon>
        <taxon>Rhabditida</taxon>
        <taxon>Rhabditina</taxon>
        <taxon>Rhabditomorpha</taxon>
        <taxon>Strongyloidea</taxon>
        <taxon>Metastrongylidae</taxon>
        <taxon>Dictyocaulus</taxon>
    </lineage>
</organism>
<sequence length="420" mass="47459">MSSLNSLKTLSVASHKMSLLVAFRSLKFWLTTISRLLQNGPRLYLSIIEEVTHITIMDPGGCHLKNWFPFERWSIRKLEEAEYRIFANFGADVISRFVPVRFKCSLIYTVTVEAKEARTYDEPVVLMHGFGAGVAVWGANIAELAKHHDVHAFDLLGFGRSSRPRFHSDPVIAELEMVESIDDWRLSMGIRKMYIVAHSFGAYLATAYAIQHPQCVKHLILVDPWGFPEKVEQTNKQFTTYSWMGVIGSILSRFNPLATLRFAGPYGPAMVKKLRPDLGTRYKSANPDDIYEYLYQCNAQSPTGETAFKSMTLPFGWARRPMIKRFHKIDNLVPVTFLYGSRSWIDPSPAFDIKSKRDGYTDVKIIQGAGHHVYADVPIAFNEVVLSIVSDEEISESEVESNSSRDSCESDCSCGMDGTQ</sequence>
<dbReference type="EMBL" id="KN716190">
    <property type="protein sequence ID" value="KJH51133.1"/>
    <property type="molecule type" value="Genomic_DNA"/>
</dbReference>
<dbReference type="Gene3D" id="3.40.50.1820">
    <property type="entry name" value="alpha/beta hydrolase"/>
    <property type="match status" value="1"/>
</dbReference>
<dbReference type="InterPro" id="IPR000073">
    <property type="entry name" value="AB_hydrolase_1"/>
</dbReference>
<dbReference type="GO" id="GO:0055088">
    <property type="term" value="P:lipid homeostasis"/>
    <property type="evidence" value="ECO:0007669"/>
    <property type="project" value="TreeGrafter"/>
</dbReference>
<evidence type="ECO:0000313" key="5">
    <source>
        <dbReference type="Proteomes" id="UP000053766"/>
    </source>
</evidence>
<evidence type="ECO:0000313" key="4">
    <source>
        <dbReference type="EMBL" id="KJH51133.1"/>
    </source>
</evidence>
<comment type="similarity">
    <text evidence="1">Belongs to the peptidase S33 family. ABHD4/ABHD5 subfamily.</text>
</comment>
<accession>A0A0D8Y2M7</accession>
<dbReference type="PRINTS" id="PR00111">
    <property type="entry name" value="ABHYDROLASE"/>
</dbReference>
<dbReference type="SUPFAM" id="SSF53474">
    <property type="entry name" value="alpha/beta-Hydrolases"/>
    <property type="match status" value="1"/>
</dbReference>
<keyword evidence="5" id="KW-1185">Reference proteome</keyword>
<feature type="region of interest" description="Disordered" evidence="2">
    <location>
        <begin position="396"/>
        <end position="420"/>
    </location>
</feature>
<protein>
    <submittedName>
        <fullName evidence="4">Hydrolase, alpha/beta domain protein</fullName>
    </submittedName>
</protein>
<dbReference type="PANTHER" id="PTHR42886:SF29">
    <property type="entry name" value="PUMMELIG, ISOFORM A"/>
    <property type="match status" value="1"/>
</dbReference>
<proteinExistence type="inferred from homology"/>
<feature type="compositionally biased region" description="Low complexity" evidence="2">
    <location>
        <begin position="400"/>
        <end position="414"/>
    </location>
</feature>
<dbReference type="OrthoDB" id="7457040at2759"/>
<dbReference type="GO" id="GO:0006654">
    <property type="term" value="P:phosphatidic acid biosynthetic process"/>
    <property type="evidence" value="ECO:0007669"/>
    <property type="project" value="TreeGrafter"/>
</dbReference>
<dbReference type="GO" id="GO:0052689">
    <property type="term" value="F:carboxylic ester hydrolase activity"/>
    <property type="evidence" value="ECO:0007669"/>
    <property type="project" value="TreeGrafter"/>
</dbReference>
<dbReference type="GO" id="GO:0042171">
    <property type="term" value="F:lysophosphatidic acid acyltransferase activity"/>
    <property type="evidence" value="ECO:0007669"/>
    <property type="project" value="TreeGrafter"/>
</dbReference>
<dbReference type="AlphaFoldDB" id="A0A0D8Y2M7"/>
<dbReference type="GO" id="GO:0005811">
    <property type="term" value="C:lipid droplet"/>
    <property type="evidence" value="ECO:0007669"/>
    <property type="project" value="TreeGrafter"/>
</dbReference>
<gene>
    <name evidence="4" type="ORF">DICVIV_02692</name>
</gene>
<reference evidence="4 5" key="1">
    <citation type="submission" date="2013-11" db="EMBL/GenBank/DDBJ databases">
        <title>Draft genome of the bovine lungworm Dictyocaulus viviparus.</title>
        <authorList>
            <person name="Mitreva M."/>
        </authorList>
    </citation>
    <scope>NUCLEOTIDE SEQUENCE [LARGE SCALE GENOMIC DNA]</scope>
    <source>
        <strain evidence="4 5">HannoverDv2000</strain>
    </source>
</reference>
<evidence type="ECO:0000259" key="3">
    <source>
        <dbReference type="Pfam" id="PF00561"/>
    </source>
</evidence>
<dbReference type="GO" id="GO:0005739">
    <property type="term" value="C:mitochondrion"/>
    <property type="evidence" value="ECO:0007669"/>
    <property type="project" value="TreeGrafter"/>
</dbReference>
<dbReference type="InterPro" id="IPR029058">
    <property type="entry name" value="AB_hydrolase_fold"/>
</dbReference>
<keyword evidence="4" id="KW-0378">Hydrolase</keyword>
<evidence type="ECO:0000256" key="2">
    <source>
        <dbReference type="SAM" id="MobiDB-lite"/>
    </source>
</evidence>
<name>A0A0D8Y2M7_DICVI</name>
<evidence type="ECO:0000256" key="1">
    <source>
        <dbReference type="ARBA" id="ARBA00038097"/>
    </source>
</evidence>
<dbReference type="Pfam" id="PF00561">
    <property type="entry name" value="Abhydrolase_1"/>
    <property type="match status" value="1"/>
</dbReference>
<dbReference type="STRING" id="29172.A0A0D8Y2M7"/>
<dbReference type="Proteomes" id="UP000053766">
    <property type="component" value="Unassembled WGS sequence"/>
</dbReference>